<dbReference type="PANTHER" id="PTHR24186">
    <property type="entry name" value="PROTEIN PHOSPHATASE 1 REGULATORY SUBUNIT"/>
    <property type="match status" value="1"/>
</dbReference>
<keyword evidence="2 9" id="KW-0812">Transmembrane</keyword>
<dbReference type="AlphaFoldDB" id="A0AAP0E4M8"/>
<dbReference type="SMART" id="SM00248">
    <property type="entry name" value="ANK"/>
    <property type="match status" value="7"/>
</dbReference>
<name>A0AAP0E4M8_9MAGN</name>
<dbReference type="GO" id="GO:0005886">
    <property type="term" value="C:plasma membrane"/>
    <property type="evidence" value="ECO:0007669"/>
    <property type="project" value="TreeGrafter"/>
</dbReference>
<evidence type="ECO:0000256" key="5">
    <source>
        <dbReference type="ARBA" id="ARBA00023043"/>
    </source>
</evidence>
<feature type="transmembrane region" description="Helical" evidence="9">
    <location>
        <begin position="505"/>
        <end position="529"/>
    </location>
</feature>
<dbReference type="InterPro" id="IPR026961">
    <property type="entry name" value="PGG_dom"/>
</dbReference>
<dbReference type="SUPFAM" id="SSF48403">
    <property type="entry name" value="Ankyrin repeat"/>
    <property type="match status" value="2"/>
</dbReference>
<dbReference type="PROSITE" id="PS50088">
    <property type="entry name" value="ANK_REPEAT"/>
    <property type="match status" value="2"/>
</dbReference>
<dbReference type="PROSITE" id="PS50297">
    <property type="entry name" value="ANK_REP_REGION"/>
    <property type="match status" value="2"/>
</dbReference>
<feature type="region of interest" description="Disordered" evidence="8">
    <location>
        <begin position="190"/>
        <end position="210"/>
    </location>
</feature>
<evidence type="ECO:0000256" key="4">
    <source>
        <dbReference type="ARBA" id="ARBA00022989"/>
    </source>
</evidence>
<protein>
    <recommendedName>
        <fullName evidence="10">PGG domain-containing protein</fullName>
    </recommendedName>
</protein>
<proteinExistence type="predicted"/>
<dbReference type="PANTHER" id="PTHR24186:SF46">
    <property type="entry name" value="PROTEIN ACCELERATED CELL DEATH 6-LIKE"/>
    <property type="match status" value="1"/>
</dbReference>
<comment type="caution">
    <text evidence="11">The sequence shown here is derived from an EMBL/GenBank/DDBJ whole genome shotgun (WGS) entry which is preliminary data.</text>
</comment>
<dbReference type="Pfam" id="PF13962">
    <property type="entry name" value="PGG"/>
    <property type="match status" value="1"/>
</dbReference>
<dbReference type="Pfam" id="PF12796">
    <property type="entry name" value="Ank_2"/>
    <property type="match status" value="3"/>
</dbReference>
<feature type="transmembrane region" description="Helical" evidence="9">
    <location>
        <begin position="471"/>
        <end position="493"/>
    </location>
</feature>
<keyword evidence="4 9" id="KW-1133">Transmembrane helix</keyword>
<keyword evidence="5 7" id="KW-0040">ANK repeat</keyword>
<organism evidence="11 12">
    <name type="scientific">Stephania japonica</name>
    <dbReference type="NCBI Taxonomy" id="461633"/>
    <lineage>
        <taxon>Eukaryota</taxon>
        <taxon>Viridiplantae</taxon>
        <taxon>Streptophyta</taxon>
        <taxon>Embryophyta</taxon>
        <taxon>Tracheophyta</taxon>
        <taxon>Spermatophyta</taxon>
        <taxon>Magnoliopsida</taxon>
        <taxon>Ranunculales</taxon>
        <taxon>Menispermaceae</taxon>
        <taxon>Menispermoideae</taxon>
        <taxon>Cissampelideae</taxon>
        <taxon>Stephania</taxon>
    </lineage>
</organism>
<evidence type="ECO:0000256" key="9">
    <source>
        <dbReference type="SAM" id="Phobius"/>
    </source>
</evidence>
<feature type="transmembrane region" description="Helical" evidence="9">
    <location>
        <begin position="428"/>
        <end position="451"/>
    </location>
</feature>
<feature type="transmembrane region" description="Helical" evidence="9">
    <location>
        <begin position="535"/>
        <end position="559"/>
    </location>
</feature>
<evidence type="ECO:0000313" key="12">
    <source>
        <dbReference type="Proteomes" id="UP001417504"/>
    </source>
</evidence>
<comment type="subcellular location">
    <subcellularLocation>
        <location evidence="1">Membrane</location>
        <topology evidence="1">Multi-pass membrane protein</topology>
    </subcellularLocation>
</comment>
<evidence type="ECO:0000256" key="3">
    <source>
        <dbReference type="ARBA" id="ARBA00022737"/>
    </source>
</evidence>
<evidence type="ECO:0000256" key="6">
    <source>
        <dbReference type="ARBA" id="ARBA00023136"/>
    </source>
</evidence>
<reference evidence="11 12" key="1">
    <citation type="submission" date="2024-01" db="EMBL/GenBank/DDBJ databases">
        <title>Genome assemblies of Stephania.</title>
        <authorList>
            <person name="Yang L."/>
        </authorList>
    </citation>
    <scope>NUCLEOTIDE SEQUENCE [LARGE SCALE GENOMIC DNA]</scope>
    <source>
        <strain evidence="11">QJT</strain>
        <tissue evidence="11">Leaf</tissue>
    </source>
</reference>
<evidence type="ECO:0000259" key="10">
    <source>
        <dbReference type="Pfam" id="PF13962"/>
    </source>
</evidence>
<dbReference type="Gene3D" id="1.25.40.20">
    <property type="entry name" value="Ankyrin repeat-containing domain"/>
    <property type="match status" value="2"/>
</dbReference>
<feature type="repeat" description="ANK" evidence="7">
    <location>
        <begin position="76"/>
        <end position="97"/>
    </location>
</feature>
<keyword evidence="3" id="KW-0677">Repeat</keyword>
<keyword evidence="6 9" id="KW-0472">Membrane</keyword>
<sequence>MDKDLHEAARRGEDKKLEELLRSRFRDDSSNLCEHQLTAIAKDTILHIVAMYSGSVNCAEVLRHACPNLIKATNVNGDTAIHAAALSGHLELLKHLIFWAEGHDLEDGEPVIRAQNEDGETALDVGVRARNVEVVEELMRADSELVHIRNFKGQSPFVLASGSVGSSSVMRKIAQYMDIDGILEELQEESSTTVHPLISPQPSGLAEGEQKHETLSADSLETLGYQRRWNPLHHAAYHGITLNIEKALQRNIKYASEQDESGQCPIHLAASQGHLDCIQVMIRDLEDAIHQKNRDGQNVLHVVAKTGKKEIMKYLLRNLSPEFKRHINNVDNEGNTVLHLAVKNWHHAIVYMLVSEKMTALDAPNYEGFTPMDICEREMLSPPQFSQLIVLKILKIAKAESGRKYNRSLEGQENNEEKYKRKLEYYRGWIDTSLIVATLILAVTFAAGFTIPGGYNSQGMAVLLEKPTFCIFVFFNSLATYVSLLIIVILSRVVLTSDFDSLSTAVKVCTPLLGLAVFLMAVAFTAGVFSTTRNLAWFANTLLIVCMTLTIVILMLVIVLHMLLSADFHICFTFTYRVVVPLMLWLNRDE</sequence>
<dbReference type="InterPro" id="IPR002110">
    <property type="entry name" value="Ankyrin_rpt"/>
</dbReference>
<evidence type="ECO:0000256" key="8">
    <source>
        <dbReference type="SAM" id="MobiDB-lite"/>
    </source>
</evidence>
<accession>A0AAP0E4M8</accession>
<feature type="repeat" description="ANK" evidence="7">
    <location>
        <begin position="261"/>
        <end position="283"/>
    </location>
</feature>
<evidence type="ECO:0000313" key="11">
    <source>
        <dbReference type="EMBL" id="KAK9085220.1"/>
    </source>
</evidence>
<feature type="domain" description="PGG" evidence="10">
    <location>
        <begin position="429"/>
        <end position="529"/>
    </location>
</feature>
<keyword evidence="12" id="KW-1185">Reference proteome</keyword>
<gene>
    <name evidence="11" type="ORF">Sjap_025631</name>
</gene>
<evidence type="ECO:0000256" key="2">
    <source>
        <dbReference type="ARBA" id="ARBA00022692"/>
    </source>
</evidence>
<dbReference type="Proteomes" id="UP001417504">
    <property type="component" value="Unassembled WGS sequence"/>
</dbReference>
<dbReference type="EMBL" id="JBBNAE010000011">
    <property type="protein sequence ID" value="KAK9085220.1"/>
    <property type="molecule type" value="Genomic_DNA"/>
</dbReference>
<dbReference type="InterPro" id="IPR036770">
    <property type="entry name" value="Ankyrin_rpt-contain_sf"/>
</dbReference>
<evidence type="ECO:0000256" key="7">
    <source>
        <dbReference type="PROSITE-ProRule" id="PRU00023"/>
    </source>
</evidence>
<evidence type="ECO:0000256" key="1">
    <source>
        <dbReference type="ARBA" id="ARBA00004141"/>
    </source>
</evidence>